<accession>A0A1I6JF87</accession>
<evidence type="ECO:0000313" key="3">
    <source>
        <dbReference type="Proteomes" id="UP000198824"/>
    </source>
</evidence>
<dbReference type="InterPro" id="IPR017926">
    <property type="entry name" value="GATASE"/>
</dbReference>
<name>A0A1I6JF87_9SPHN</name>
<sequence>MISEPLRLLIAESEPEDARRKRRKSVGRSSGETFEALLRHIVPNASFARVWPADGECELPGGDDLASFDGVLLTGSPIHLYEDVPETRGAVEFMRAVYDAGLPAFGSCAGLQLATVAAGGKVRAMEPRREAGFARRIYATAEGARHPLLAGRPPAFDAPAVHTDEVAELPDGAVLLASNAVTRVQAAEICSGDGVFWGVQYHPEISLFEIAGALERQADDLVEHRLAPSAGVIGTHAALLRQLHNEPERTDLLWRLGLDREVTDPDRRSREIANFLERLVLPTRSRRVRDGAVRVPA</sequence>
<dbReference type="Gene3D" id="3.40.50.880">
    <property type="match status" value="1"/>
</dbReference>
<dbReference type="STRING" id="1166337.SAMN05192580_0190"/>
<protein>
    <submittedName>
        <fullName evidence="2">GMP synthase (Glutamine-hydrolysing)</fullName>
    </submittedName>
</protein>
<dbReference type="PANTHER" id="PTHR42695:SF5">
    <property type="entry name" value="GLUTAMINE AMIDOTRANSFERASE YLR126C-RELATED"/>
    <property type="match status" value="1"/>
</dbReference>
<evidence type="ECO:0000259" key="1">
    <source>
        <dbReference type="Pfam" id="PF00117"/>
    </source>
</evidence>
<dbReference type="PROSITE" id="PS51273">
    <property type="entry name" value="GATASE_TYPE_1"/>
    <property type="match status" value="1"/>
</dbReference>
<gene>
    <name evidence="2" type="ORF">SAMN05192580_0190</name>
</gene>
<dbReference type="OrthoDB" id="9813383at2"/>
<dbReference type="PANTHER" id="PTHR42695">
    <property type="entry name" value="GLUTAMINE AMIDOTRANSFERASE YLR126C-RELATED"/>
    <property type="match status" value="1"/>
</dbReference>
<dbReference type="SUPFAM" id="SSF52317">
    <property type="entry name" value="Class I glutamine amidotransferase-like"/>
    <property type="match status" value="1"/>
</dbReference>
<dbReference type="CDD" id="cd01741">
    <property type="entry name" value="GATase1_1"/>
    <property type="match status" value="1"/>
</dbReference>
<dbReference type="Pfam" id="PF00117">
    <property type="entry name" value="GATase"/>
    <property type="match status" value="1"/>
</dbReference>
<dbReference type="Proteomes" id="UP000198824">
    <property type="component" value="Unassembled WGS sequence"/>
</dbReference>
<feature type="domain" description="Glutamine amidotransferase" evidence="1">
    <location>
        <begin position="65"/>
        <end position="207"/>
    </location>
</feature>
<proteinExistence type="predicted"/>
<evidence type="ECO:0000313" key="2">
    <source>
        <dbReference type="EMBL" id="SFR77534.1"/>
    </source>
</evidence>
<dbReference type="GO" id="GO:0005829">
    <property type="term" value="C:cytosol"/>
    <property type="evidence" value="ECO:0007669"/>
    <property type="project" value="TreeGrafter"/>
</dbReference>
<reference evidence="2 3" key="1">
    <citation type="submission" date="2016-10" db="EMBL/GenBank/DDBJ databases">
        <authorList>
            <person name="de Groot N.N."/>
        </authorList>
    </citation>
    <scope>NUCLEOTIDE SEQUENCE [LARGE SCALE GENOMIC DNA]</scope>
    <source>
        <strain evidence="2 3">S5-249</strain>
    </source>
</reference>
<dbReference type="InterPro" id="IPR029062">
    <property type="entry name" value="Class_I_gatase-like"/>
</dbReference>
<keyword evidence="3" id="KW-1185">Reference proteome</keyword>
<dbReference type="InterPro" id="IPR044992">
    <property type="entry name" value="ChyE-like"/>
</dbReference>
<dbReference type="EMBL" id="FOZG01000001">
    <property type="protein sequence ID" value="SFR77534.1"/>
    <property type="molecule type" value="Genomic_DNA"/>
</dbReference>
<organism evidence="2 3">
    <name type="scientific">Sphingomonas jatrophae</name>
    <dbReference type="NCBI Taxonomy" id="1166337"/>
    <lineage>
        <taxon>Bacteria</taxon>
        <taxon>Pseudomonadati</taxon>
        <taxon>Pseudomonadota</taxon>
        <taxon>Alphaproteobacteria</taxon>
        <taxon>Sphingomonadales</taxon>
        <taxon>Sphingomonadaceae</taxon>
        <taxon>Sphingomonas</taxon>
    </lineage>
</organism>
<dbReference type="AlphaFoldDB" id="A0A1I6JF87"/>